<feature type="compositionally biased region" description="Polar residues" evidence="22">
    <location>
        <begin position="292"/>
        <end position="309"/>
    </location>
</feature>
<evidence type="ECO:0000256" key="6">
    <source>
        <dbReference type="ARBA" id="ARBA00022692"/>
    </source>
</evidence>
<evidence type="ECO:0000256" key="21">
    <source>
        <dbReference type="PIRSR" id="PIRSR600720-3"/>
    </source>
</evidence>
<evidence type="ECO:0000259" key="24">
    <source>
        <dbReference type="Pfam" id="PF01082"/>
    </source>
</evidence>
<comment type="subcellular location">
    <subcellularLocation>
        <location evidence="1">Cytoplasmic vesicle</location>
    </subcellularLocation>
    <subcellularLocation>
        <location evidence="18">Endomembrane system</location>
        <topology evidence="18">Single-pass membrane protein</topology>
    </subcellularLocation>
    <subcellularLocation>
        <location evidence="2">Secreted</location>
    </subcellularLocation>
</comment>
<keyword evidence="7 20" id="KW-0479">Metal-binding</keyword>
<feature type="binding site" evidence="20">
    <location>
        <position position="148"/>
    </location>
    <ligand>
        <name>Cu(2+)</name>
        <dbReference type="ChEBI" id="CHEBI:29036"/>
        <label>1</label>
        <note>catalytic</note>
    </ligand>
</feature>
<dbReference type="AlphaFoldDB" id="A0AAW1USL9"/>
<dbReference type="GO" id="GO:0004504">
    <property type="term" value="F:peptidylglycine monooxygenase activity"/>
    <property type="evidence" value="ECO:0007669"/>
    <property type="project" value="UniProtKB-EC"/>
</dbReference>
<evidence type="ECO:0000256" key="18">
    <source>
        <dbReference type="ARBA" id="ARBA00037847"/>
    </source>
</evidence>
<feature type="region of interest" description="Disordered" evidence="22">
    <location>
        <begin position="292"/>
        <end position="317"/>
    </location>
</feature>
<comment type="cofactor">
    <cofactor evidence="20">
        <name>Cu(2+)</name>
        <dbReference type="ChEBI" id="CHEBI:29036"/>
    </cofactor>
    <text evidence="20">Binds 2 Cu(2+) ions per subunit.</text>
</comment>
<evidence type="ECO:0000256" key="17">
    <source>
        <dbReference type="ARBA" id="ARBA00023329"/>
    </source>
</evidence>
<evidence type="ECO:0000256" key="1">
    <source>
        <dbReference type="ARBA" id="ARBA00004541"/>
    </source>
</evidence>
<dbReference type="Gene3D" id="2.60.120.310">
    <property type="entry name" value="Copper type II, ascorbate-dependent monooxygenase, N-terminal domain"/>
    <property type="match status" value="1"/>
</dbReference>
<dbReference type="PROSITE" id="PS00085">
    <property type="entry name" value="CU2_MONOOXYGENASE_2"/>
    <property type="match status" value="1"/>
</dbReference>
<evidence type="ECO:0000256" key="23">
    <source>
        <dbReference type="SAM" id="SignalP"/>
    </source>
</evidence>
<dbReference type="InterPro" id="IPR036939">
    <property type="entry name" value="Cu2_ascorb_mOase_N_sf"/>
</dbReference>
<dbReference type="InterPro" id="IPR014784">
    <property type="entry name" value="Cu2_ascorb_mOase-like_C"/>
</dbReference>
<dbReference type="GO" id="GO:0031410">
    <property type="term" value="C:cytoplasmic vesicle"/>
    <property type="evidence" value="ECO:0007669"/>
    <property type="project" value="UniProtKB-SubCell"/>
</dbReference>
<evidence type="ECO:0000256" key="5">
    <source>
        <dbReference type="ARBA" id="ARBA00022525"/>
    </source>
</evidence>
<evidence type="ECO:0000259" key="25">
    <source>
        <dbReference type="Pfam" id="PF03712"/>
    </source>
</evidence>
<sequence length="317" mass="35388">MKEKHMLKISVVFLNFIVLTCSSHVQRFPLLMPNVHPDRDELYLCTPAKIVPNKNFYIVGFEPNATMDKIHHMILFGCTTPGSDDPYWDCGEMSTTNTNNLKESPPCSSGTHVIFAWARNASALTLPEGVGFQVGENTAIRYLVIQIHYSHKLPENELDSSGLTLVYTQTPLKKLAGVLLLGTGGEIAPHALTHLEVDCTINEGKVIHPFAYRVHTHSLGRVVSGYTIHKDEFGKDHWTLLGKRDPRTPQMFYPVFDKSPIGPQQRFAARCTMDSSARKDYTYVGFDNECSSNRPSVSTANGQSASNNWVRKAPIHS</sequence>
<feature type="binding site" evidence="20">
    <location>
        <position position="72"/>
    </location>
    <ligand>
        <name>Cu(2+)</name>
        <dbReference type="ChEBI" id="CHEBI:29036"/>
        <label>1</label>
        <note>catalytic</note>
    </ligand>
</feature>
<comment type="similarity">
    <text evidence="3">Belongs to the copper type II ascorbate-dependent monooxygenase family.</text>
</comment>
<feature type="binding site" evidence="20">
    <location>
        <position position="71"/>
    </location>
    <ligand>
        <name>Cu(2+)</name>
        <dbReference type="ChEBI" id="CHEBI:29036"/>
        <label>1</label>
        <note>catalytic</note>
    </ligand>
</feature>
<evidence type="ECO:0000256" key="3">
    <source>
        <dbReference type="ARBA" id="ARBA00010676"/>
    </source>
</evidence>
<keyword evidence="12 20" id="KW-0186">Copper</keyword>
<proteinExistence type="inferred from homology"/>
<dbReference type="PANTHER" id="PTHR10680:SF14">
    <property type="entry name" value="PEPTIDYL-GLYCINE ALPHA-AMIDATING MONOOXYGENASE"/>
    <property type="match status" value="1"/>
</dbReference>
<dbReference type="PANTHER" id="PTHR10680">
    <property type="entry name" value="PEPTIDYL-GLYCINE ALPHA-AMIDATING MONOOXYGENASE"/>
    <property type="match status" value="1"/>
</dbReference>
<evidence type="ECO:0000256" key="2">
    <source>
        <dbReference type="ARBA" id="ARBA00004613"/>
    </source>
</evidence>
<dbReference type="EMBL" id="JARQZJ010000097">
    <property type="protein sequence ID" value="KAK9885788.1"/>
    <property type="molecule type" value="Genomic_DNA"/>
</dbReference>
<comment type="catalytic activity">
    <reaction evidence="19">
        <text>a [peptide]-C-terminal glycine + 2 L-ascorbate + O2 = a [peptide]-C-terminal (2S)-2-hydroxyglycine + 2 monodehydro-L-ascorbate radical + H2O</text>
        <dbReference type="Rhea" id="RHEA:21452"/>
        <dbReference type="Rhea" id="RHEA-COMP:13486"/>
        <dbReference type="Rhea" id="RHEA-COMP:15321"/>
        <dbReference type="ChEBI" id="CHEBI:15377"/>
        <dbReference type="ChEBI" id="CHEBI:15379"/>
        <dbReference type="ChEBI" id="CHEBI:38290"/>
        <dbReference type="ChEBI" id="CHEBI:59513"/>
        <dbReference type="ChEBI" id="CHEBI:137000"/>
        <dbReference type="ChEBI" id="CHEBI:142768"/>
        <dbReference type="EC" id="1.14.17.3"/>
    </reaction>
</comment>
<dbReference type="InterPro" id="IPR008977">
    <property type="entry name" value="PHM/PNGase_F_dom_sf"/>
</dbReference>
<dbReference type="GO" id="GO:0006518">
    <property type="term" value="P:peptide metabolic process"/>
    <property type="evidence" value="ECO:0007669"/>
    <property type="project" value="InterPro"/>
</dbReference>
<evidence type="ECO:0000256" key="4">
    <source>
        <dbReference type="ARBA" id="ARBA00012689"/>
    </source>
</evidence>
<reference evidence="26 27" key="1">
    <citation type="submission" date="2023-03" db="EMBL/GenBank/DDBJ databases">
        <title>Genome insight into feeding habits of ladybird beetles.</title>
        <authorList>
            <person name="Li H.-S."/>
            <person name="Huang Y.-H."/>
            <person name="Pang H."/>
        </authorList>
    </citation>
    <scope>NUCLEOTIDE SEQUENCE [LARGE SCALE GENOMIC DNA]</scope>
    <source>
        <strain evidence="26">SYSU_2023b</strain>
        <tissue evidence="26">Whole body</tissue>
    </source>
</reference>
<keyword evidence="8 23" id="KW-0732">Signal</keyword>
<keyword evidence="11" id="KW-0560">Oxidoreductase</keyword>
<feature type="domain" description="Copper type II ascorbate-dependent monooxygenase C-terminal" evidence="25">
    <location>
        <begin position="175"/>
        <end position="288"/>
    </location>
</feature>
<comment type="caution">
    <text evidence="26">The sequence shown here is derived from an EMBL/GenBank/DDBJ whole genome shotgun (WGS) entry which is preliminary data.</text>
</comment>
<dbReference type="Proteomes" id="UP001431783">
    <property type="component" value="Unassembled WGS sequence"/>
</dbReference>
<keyword evidence="14" id="KW-0472">Membrane</keyword>
<evidence type="ECO:0000313" key="27">
    <source>
        <dbReference type="Proteomes" id="UP001431783"/>
    </source>
</evidence>
<keyword evidence="6" id="KW-0812">Transmembrane</keyword>
<evidence type="ECO:0000313" key="26">
    <source>
        <dbReference type="EMBL" id="KAK9885788.1"/>
    </source>
</evidence>
<evidence type="ECO:0000256" key="12">
    <source>
        <dbReference type="ARBA" id="ARBA00023008"/>
    </source>
</evidence>
<keyword evidence="15 21" id="KW-1015">Disulfide bond</keyword>
<keyword evidence="10" id="KW-1133">Transmembrane helix</keyword>
<keyword evidence="9" id="KW-0862">Zinc</keyword>
<evidence type="ECO:0000256" key="13">
    <source>
        <dbReference type="ARBA" id="ARBA00023033"/>
    </source>
</evidence>
<keyword evidence="5" id="KW-0964">Secreted</keyword>
<feature type="disulfide bond" evidence="21">
    <location>
        <begin position="45"/>
        <end position="90"/>
    </location>
</feature>
<feature type="binding site" evidence="20">
    <location>
        <position position="217"/>
    </location>
    <ligand>
        <name>Cu(2+)</name>
        <dbReference type="ChEBI" id="CHEBI:29036"/>
        <label>1</label>
        <note>catalytic</note>
    </ligand>
</feature>
<evidence type="ECO:0000256" key="14">
    <source>
        <dbReference type="ARBA" id="ARBA00023136"/>
    </source>
</evidence>
<dbReference type="SUPFAM" id="SSF49742">
    <property type="entry name" value="PHM/PNGase F"/>
    <property type="match status" value="2"/>
</dbReference>
<feature type="binding site" evidence="20">
    <location>
        <position position="215"/>
    </location>
    <ligand>
        <name>Cu(2+)</name>
        <dbReference type="ChEBI" id="CHEBI:29036"/>
        <label>1</label>
        <note>catalytic</note>
    </ligand>
</feature>
<keyword evidence="27" id="KW-1185">Reference proteome</keyword>
<evidence type="ECO:0000256" key="16">
    <source>
        <dbReference type="ARBA" id="ARBA00023180"/>
    </source>
</evidence>
<dbReference type="Gene3D" id="2.60.120.230">
    <property type="match status" value="1"/>
</dbReference>
<evidence type="ECO:0000256" key="8">
    <source>
        <dbReference type="ARBA" id="ARBA00022729"/>
    </source>
</evidence>
<dbReference type="EC" id="1.14.17.3" evidence="4"/>
<evidence type="ECO:0000256" key="19">
    <source>
        <dbReference type="ARBA" id="ARBA00048431"/>
    </source>
</evidence>
<dbReference type="PRINTS" id="PR00790">
    <property type="entry name" value="PAMONOXGNASE"/>
</dbReference>
<organism evidence="26 27">
    <name type="scientific">Henosepilachna vigintioctopunctata</name>
    <dbReference type="NCBI Taxonomy" id="420089"/>
    <lineage>
        <taxon>Eukaryota</taxon>
        <taxon>Metazoa</taxon>
        <taxon>Ecdysozoa</taxon>
        <taxon>Arthropoda</taxon>
        <taxon>Hexapoda</taxon>
        <taxon>Insecta</taxon>
        <taxon>Pterygota</taxon>
        <taxon>Neoptera</taxon>
        <taxon>Endopterygota</taxon>
        <taxon>Coleoptera</taxon>
        <taxon>Polyphaga</taxon>
        <taxon>Cucujiformia</taxon>
        <taxon>Coccinelloidea</taxon>
        <taxon>Coccinellidae</taxon>
        <taxon>Epilachninae</taxon>
        <taxon>Epilachnini</taxon>
        <taxon>Henosepilachna</taxon>
    </lineage>
</organism>
<dbReference type="InterPro" id="IPR000323">
    <property type="entry name" value="Cu2_ascorb_mOase_N"/>
</dbReference>
<evidence type="ECO:0000256" key="10">
    <source>
        <dbReference type="ARBA" id="ARBA00022989"/>
    </source>
</evidence>
<dbReference type="InterPro" id="IPR020611">
    <property type="entry name" value="Cu2_ascorb_mOase_CS-1"/>
</dbReference>
<feature type="disulfide bond" evidence="21">
    <location>
        <begin position="78"/>
        <end position="107"/>
    </location>
</feature>
<evidence type="ECO:0000256" key="11">
    <source>
        <dbReference type="ARBA" id="ARBA00023002"/>
    </source>
</evidence>
<dbReference type="GO" id="GO:0005507">
    <property type="term" value="F:copper ion binding"/>
    <property type="evidence" value="ECO:0007669"/>
    <property type="project" value="InterPro"/>
</dbReference>
<gene>
    <name evidence="26" type="ORF">WA026_013657</name>
</gene>
<dbReference type="GO" id="GO:0005576">
    <property type="term" value="C:extracellular region"/>
    <property type="evidence" value="ECO:0007669"/>
    <property type="project" value="UniProtKB-SubCell"/>
</dbReference>
<dbReference type="GO" id="GO:0012505">
    <property type="term" value="C:endomembrane system"/>
    <property type="evidence" value="ECO:0007669"/>
    <property type="project" value="UniProtKB-SubCell"/>
</dbReference>
<keyword evidence="17" id="KW-0968">Cytoplasmic vesicle</keyword>
<name>A0AAW1USL9_9CUCU</name>
<evidence type="ECO:0000256" key="7">
    <source>
        <dbReference type="ARBA" id="ARBA00022723"/>
    </source>
</evidence>
<dbReference type="Pfam" id="PF03712">
    <property type="entry name" value="Cu2_monoox_C"/>
    <property type="match status" value="1"/>
</dbReference>
<dbReference type="InterPro" id="IPR000720">
    <property type="entry name" value="PHM/PAL"/>
</dbReference>
<keyword evidence="13" id="KW-0503">Monooxygenase</keyword>
<dbReference type="FunFam" id="2.60.120.310:FF:000005">
    <property type="entry name" value="Peptidylglycine alpha-hydroxylating monooxygenase"/>
    <property type="match status" value="1"/>
</dbReference>
<evidence type="ECO:0000256" key="20">
    <source>
        <dbReference type="PIRSR" id="PIRSR600720-2"/>
    </source>
</evidence>
<evidence type="ECO:0000256" key="9">
    <source>
        <dbReference type="ARBA" id="ARBA00022833"/>
    </source>
</evidence>
<feature type="domain" description="Copper type II ascorbate-dependent monooxygenase N-terminal" evidence="24">
    <location>
        <begin position="29"/>
        <end position="152"/>
    </location>
</feature>
<evidence type="ECO:0000256" key="22">
    <source>
        <dbReference type="SAM" id="MobiDB-lite"/>
    </source>
</evidence>
<keyword evidence="16" id="KW-0325">Glycoprotein</keyword>
<accession>A0AAW1USL9</accession>
<dbReference type="PROSITE" id="PS00084">
    <property type="entry name" value="CU2_MONOOXYGENASE_1"/>
    <property type="match status" value="1"/>
</dbReference>
<dbReference type="InterPro" id="IPR024548">
    <property type="entry name" value="Cu2_monoox_C"/>
</dbReference>
<dbReference type="InterPro" id="IPR014783">
    <property type="entry name" value="Cu2_ascorb_mOase_CS-2"/>
</dbReference>
<dbReference type="GO" id="GO:0016020">
    <property type="term" value="C:membrane"/>
    <property type="evidence" value="ECO:0007669"/>
    <property type="project" value="InterPro"/>
</dbReference>
<dbReference type="Pfam" id="PF01082">
    <property type="entry name" value="Cu2_monooxygen"/>
    <property type="match status" value="1"/>
</dbReference>
<evidence type="ECO:0000256" key="15">
    <source>
        <dbReference type="ARBA" id="ARBA00023157"/>
    </source>
</evidence>
<feature type="signal peptide" evidence="23">
    <location>
        <begin position="1"/>
        <end position="22"/>
    </location>
</feature>
<protein>
    <recommendedName>
        <fullName evidence="4">peptidylglycine monooxygenase</fullName>
        <ecNumber evidence="4">1.14.17.3</ecNumber>
    </recommendedName>
</protein>
<feature type="chain" id="PRO_5043318171" description="peptidylglycine monooxygenase" evidence="23">
    <location>
        <begin position="23"/>
        <end position="317"/>
    </location>
</feature>